<dbReference type="InterPro" id="IPR016035">
    <property type="entry name" value="Acyl_Trfase/lysoPLipase"/>
</dbReference>
<evidence type="ECO:0000313" key="7">
    <source>
        <dbReference type="Proteomes" id="UP000747399"/>
    </source>
</evidence>
<comment type="domain">
    <text evidence="3">The nitrogen atoms of the two glycine residues in the GGXR motif define the oxyanion hole, and stabilize the oxyanion that forms during the nucleophilic attack by the catalytic serine during substrate cleavage.</text>
</comment>
<dbReference type="GO" id="GO:0004806">
    <property type="term" value="F:triacylglycerol lipase activity"/>
    <property type="evidence" value="ECO:0007669"/>
    <property type="project" value="TreeGrafter"/>
</dbReference>
<dbReference type="SUPFAM" id="SSF52151">
    <property type="entry name" value="FabD/lysophospholipase-like"/>
    <property type="match status" value="1"/>
</dbReference>
<feature type="region of interest" description="Disordered" evidence="4">
    <location>
        <begin position="94"/>
        <end position="117"/>
    </location>
</feature>
<dbReference type="Proteomes" id="UP000747399">
    <property type="component" value="Unassembled WGS sequence"/>
</dbReference>
<feature type="short sequence motif" description="GXSXG" evidence="2">
    <location>
        <begin position="170"/>
        <end position="174"/>
    </location>
</feature>
<dbReference type="InterPro" id="IPR002641">
    <property type="entry name" value="PNPLA_dom"/>
</dbReference>
<comment type="caution">
    <text evidence="2">Lacks conserved residue(s) required for the propagation of feature annotation.</text>
</comment>
<dbReference type="PANTHER" id="PTHR12406">
    <property type="entry name" value="CALCIUM-INDEPENDENT PHOSPHOLIPASE A2 IPLA2 -RELATED"/>
    <property type="match status" value="1"/>
</dbReference>
<dbReference type="AlphaFoldDB" id="A0A8J4B4J0"/>
<name>A0A8J4B4J0_9CHLO</name>
<dbReference type="PANTHER" id="PTHR12406:SF7">
    <property type="entry name" value="PATATIN-LIKE PHOSPHOLIPASE DOMAIN-CONTAINING PROTEIN 4"/>
    <property type="match status" value="1"/>
</dbReference>
<accession>A0A8J4B4J0</accession>
<feature type="compositionally biased region" description="Polar residues" evidence="4">
    <location>
        <begin position="448"/>
        <end position="461"/>
    </location>
</feature>
<feature type="active site" description="Nucleophile" evidence="2">
    <location>
        <position position="172"/>
    </location>
</feature>
<organism evidence="6 7">
    <name type="scientific">Volvox africanus</name>
    <dbReference type="NCBI Taxonomy" id="51714"/>
    <lineage>
        <taxon>Eukaryota</taxon>
        <taxon>Viridiplantae</taxon>
        <taxon>Chlorophyta</taxon>
        <taxon>core chlorophytes</taxon>
        <taxon>Chlorophyceae</taxon>
        <taxon>CS clade</taxon>
        <taxon>Chlamydomonadales</taxon>
        <taxon>Volvocaceae</taxon>
        <taxon>Volvox</taxon>
    </lineage>
</organism>
<protein>
    <recommendedName>
        <fullName evidence="3">Patatin</fullName>
        <ecNumber evidence="3">3.1.1.-</ecNumber>
    </recommendedName>
</protein>
<keyword evidence="1 2" id="KW-0443">Lipid metabolism</keyword>
<dbReference type="InterPro" id="IPR033562">
    <property type="entry name" value="PLPL"/>
</dbReference>
<dbReference type="EMBL" id="BNCO01000011">
    <property type="protein sequence ID" value="GIL51482.1"/>
    <property type="molecule type" value="Genomic_DNA"/>
</dbReference>
<proteinExistence type="inferred from homology"/>
<dbReference type="PROSITE" id="PS51635">
    <property type="entry name" value="PNPLA"/>
    <property type="match status" value="1"/>
</dbReference>
<dbReference type="Gene3D" id="3.40.1090.10">
    <property type="entry name" value="Cytosolic phospholipase A2 catalytic domain"/>
    <property type="match status" value="1"/>
</dbReference>
<evidence type="ECO:0000313" key="6">
    <source>
        <dbReference type="EMBL" id="GIL51482.1"/>
    </source>
</evidence>
<feature type="domain" description="PNPLA" evidence="5">
    <location>
        <begin position="136"/>
        <end position="301"/>
    </location>
</feature>
<keyword evidence="2 3" id="KW-0378">Hydrolase</keyword>
<evidence type="ECO:0000256" key="3">
    <source>
        <dbReference type="RuleBase" id="RU361262"/>
    </source>
</evidence>
<dbReference type="GO" id="GO:0016020">
    <property type="term" value="C:membrane"/>
    <property type="evidence" value="ECO:0007669"/>
    <property type="project" value="TreeGrafter"/>
</dbReference>
<sequence length="467" mass="50926">MAETCCEAARGPSSYRGSMSLHRAALQGSLLGTTAIKRYRTYLNENLSLKYSISGPRVFWAAPHSGPCSSGRPWSTLSGLPPNFYTPLQSYDGATARSGTRSSIDDQGVSVEEKERRAQSRLEQVRRGLESGTLGFGFSAGGFLYPYHLGVLWELHELDILKDYKVQMAGASAGSLAVATYNCGLDPEKATQAMHAFADDCRSKGTRYRLGGLLRDFLHAYLPDDAHERCRGNTHIALTRLFPVVRSEMISEFESKDDFINALLTSCHIPFYFNGSWMTEFRGKFYMDGGVAAFIPRPPTEYAVKVCCFPVNEVLATVQDRVAQYERVASLLDVSISPDAYESWPFNYAKMVTWALVPADDDMLRYMINKGRRDARAWAQRMQLVPHDAAANLTGGEGAGEIGGGAERAAERVRQAQSQTEAAVAEGLRNDGDGTGARDGTGALSVAQVASGSTQGRVSRSGSERTG</sequence>
<comment type="similarity">
    <text evidence="3">Belongs to the patatin family.</text>
</comment>
<comment type="caution">
    <text evidence="6">The sequence shown here is derived from an EMBL/GenBank/DDBJ whole genome shotgun (WGS) entry which is preliminary data.</text>
</comment>
<evidence type="ECO:0000256" key="1">
    <source>
        <dbReference type="ARBA" id="ARBA00023098"/>
    </source>
</evidence>
<dbReference type="GO" id="GO:0019433">
    <property type="term" value="P:triglyceride catabolic process"/>
    <property type="evidence" value="ECO:0007669"/>
    <property type="project" value="TreeGrafter"/>
</dbReference>
<dbReference type="GO" id="GO:0005737">
    <property type="term" value="C:cytoplasm"/>
    <property type="evidence" value="ECO:0007669"/>
    <property type="project" value="TreeGrafter"/>
</dbReference>
<keyword evidence="7" id="KW-1185">Reference proteome</keyword>
<dbReference type="Pfam" id="PF01734">
    <property type="entry name" value="Patatin"/>
    <property type="match status" value="1"/>
</dbReference>
<dbReference type="GO" id="GO:0005811">
    <property type="term" value="C:lipid droplet"/>
    <property type="evidence" value="ECO:0007669"/>
    <property type="project" value="TreeGrafter"/>
</dbReference>
<dbReference type="GO" id="GO:0055088">
    <property type="term" value="P:lipid homeostasis"/>
    <property type="evidence" value="ECO:0007669"/>
    <property type="project" value="TreeGrafter"/>
</dbReference>
<dbReference type="CDD" id="cd07224">
    <property type="entry name" value="Pat_like"/>
    <property type="match status" value="1"/>
</dbReference>
<feature type="active site" description="Proton acceptor" evidence="2">
    <location>
        <position position="288"/>
    </location>
</feature>
<feature type="region of interest" description="Disordered" evidence="4">
    <location>
        <begin position="419"/>
        <end position="467"/>
    </location>
</feature>
<evidence type="ECO:0000259" key="5">
    <source>
        <dbReference type="PROSITE" id="PS51635"/>
    </source>
</evidence>
<keyword evidence="2 3" id="KW-0442">Lipid degradation</keyword>
<dbReference type="EC" id="3.1.1.-" evidence="3"/>
<comment type="function">
    <text evidence="3">Lipolytic acyl hydrolase (LAH).</text>
</comment>
<gene>
    <name evidence="6" type="ORF">Vafri_7461</name>
</gene>
<feature type="short sequence motif" description="DGA/G" evidence="2">
    <location>
        <begin position="288"/>
        <end position="290"/>
    </location>
</feature>
<evidence type="ECO:0000256" key="4">
    <source>
        <dbReference type="SAM" id="MobiDB-lite"/>
    </source>
</evidence>
<reference evidence="6" key="1">
    <citation type="journal article" date="2021" name="Proc. Natl. Acad. Sci. U.S.A.">
        <title>Three genomes in the algal genus Volvox reveal the fate of a haploid sex-determining region after a transition to homothallism.</title>
        <authorList>
            <person name="Yamamoto K."/>
            <person name="Hamaji T."/>
            <person name="Kawai-Toyooka H."/>
            <person name="Matsuzaki R."/>
            <person name="Takahashi F."/>
            <person name="Nishimura Y."/>
            <person name="Kawachi M."/>
            <person name="Noguchi H."/>
            <person name="Minakuchi Y."/>
            <person name="Umen J.G."/>
            <person name="Toyoda A."/>
            <person name="Nozaki H."/>
        </authorList>
    </citation>
    <scope>NUCLEOTIDE SEQUENCE</scope>
    <source>
        <strain evidence="6">NIES-3780</strain>
    </source>
</reference>
<evidence type="ECO:0000256" key="2">
    <source>
        <dbReference type="PROSITE-ProRule" id="PRU01161"/>
    </source>
</evidence>